<gene>
    <name evidence="2" type="ORF">Osc7112_5997</name>
</gene>
<dbReference type="AlphaFoldDB" id="K9VSI9"/>
<protein>
    <recommendedName>
        <fullName evidence="1">DUF3616 domain-containing protein</fullName>
    </recommendedName>
</protein>
<dbReference type="Proteomes" id="UP000010478">
    <property type="component" value="Chromosome"/>
</dbReference>
<keyword evidence="3" id="KW-1185">Reference proteome</keyword>
<organism evidence="2 3">
    <name type="scientific">Phormidium nigroviride PCC 7112</name>
    <dbReference type="NCBI Taxonomy" id="179408"/>
    <lineage>
        <taxon>Bacteria</taxon>
        <taxon>Bacillati</taxon>
        <taxon>Cyanobacteriota</taxon>
        <taxon>Cyanophyceae</taxon>
        <taxon>Oscillatoriophycideae</taxon>
        <taxon>Oscillatoriales</taxon>
        <taxon>Oscillatoriaceae</taxon>
        <taxon>Phormidium</taxon>
    </lineage>
</organism>
<dbReference type="HOGENOM" id="CLU_039497_0_0_3"/>
<name>K9VSI9_9CYAN</name>
<dbReference type="Pfam" id="PF12275">
    <property type="entry name" value="DUF3616"/>
    <property type="match status" value="1"/>
</dbReference>
<dbReference type="STRING" id="179408.Osc7112_5997"/>
<dbReference type="RefSeq" id="WP_015179390.1">
    <property type="nucleotide sequence ID" value="NC_019729.1"/>
</dbReference>
<evidence type="ECO:0000313" key="2">
    <source>
        <dbReference type="EMBL" id="AFZ10190.1"/>
    </source>
</evidence>
<dbReference type="InterPro" id="IPR022060">
    <property type="entry name" value="DUF3616"/>
</dbReference>
<dbReference type="eggNOG" id="COG0454">
    <property type="taxonomic scope" value="Bacteria"/>
</dbReference>
<dbReference type="PATRIC" id="fig|179408.3.peg.7476"/>
<proteinExistence type="predicted"/>
<feature type="domain" description="DUF3616" evidence="1">
    <location>
        <begin position="24"/>
        <end position="352"/>
    </location>
</feature>
<accession>K9VSI9</accession>
<reference evidence="2 3" key="1">
    <citation type="submission" date="2012-05" db="EMBL/GenBank/DDBJ databases">
        <title>Finished chromosome of genome of Oscillatoria sp. PCC 7112.</title>
        <authorList>
            <consortium name="US DOE Joint Genome Institute"/>
            <person name="Gugger M."/>
            <person name="Coursin T."/>
            <person name="Rippka R."/>
            <person name="Tandeau De Marsac N."/>
            <person name="Huntemann M."/>
            <person name="Wei C.-L."/>
            <person name="Han J."/>
            <person name="Detter J.C."/>
            <person name="Han C."/>
            <person name="Tapia R."/>
            <person name="Davenport K."/>
            <person name="Daligault H."/>
            <person name="Erkkila T."/>
            <person name="Gu W."/>
            <person name="Munk A.C.C."/>
            <person name="Teshima H."/>
            <person name="Xu Y."/>
            <person name="Chain P."/>
            <person name="Chen A."/>
            <person name="Krypides N."/>
            <person name="Mavromatis K."/>
            <person name="Markowitz V."/>
            <person name="Szeto E."/>
            <person name="Ivanova N."/>
            <person name="Mikhailova N."/>
            <person name="Ovchinnikova G."/>
            <person name="Pagani I."/>
            <person name="Pati A."/>
            <person name="Goodwin L."/>
            <person name="Peters L."/>
            <person name="Pitluck S."/>
            <person name="Woyke T."/>
            <person name="Kerfeld C."/>
        </authorList>
    </citation>
    <scope>NUCLEOTIDE SEQUENCE [LARGE SCALE GENOMIC DNA]</scope>
    <source>
        <strain evidence="2 3">PCC 7112</strain>
    </source>
</reference>
<dbReference type="KEGG" id="oni:Osc7112_5997"/>
<sequence length="358" mass="39160">MPESFLLGRLLLQFNSEAADIITDLSAVALTPDGHLWLGSDETTSIERLSPVAPHIFGKHQRFAIADLIHLSGESEIDIEGIDFSRDYLWLVGSHSTKRKKAKGKDADKDIERLAQIETDVNRYLLARIPMKDGILCESISHSDNPETQLKAGCLQRTKTGNLLTDALKDDSHLGLYLSVPIPSKENGFDIEGLAVRGDRILLGLRGPVLRGWAIILEIEVEEAEPGVLRLKEIGEGGKLYKKHFVDLNGLGVRELCWNGEDLMVLAGPTMTLSGAMRLFRLKGILGRSGDSITGQDGGDLEVLFDLPFKVGTDNAEGLSLFPYLGKENSLLVVYDSPDAGRMVEQTAILADVFKLGS</sequence>
<dbReference type="OrthoDB" id="423529at2"/>
<evidence type="ECO:0000259" key="1">
    <source>
        <dbReference type="Pfam" id="PF12275"/>
    </source>
</evidence>
<dbReference type="EMBL" id="CP003614">
    <property type="protein sequence ID" value="AFZ10190.1"/>
    <property type="molecule type" value="Genomic_DNA"/>
</dbReference>
<evidence type="ECO:0000313" key="3">
    <source>
        <dbReference type="Proteomes" id="UP000010478"/>
    </source>
</evidence>